<evidence type="ECO:0000313" key="3">
    <source>
        <dbReference type="Proteomes" id="UP000595140"/>
    </source>
</evidence>
<organism evidence="2 3">
    <name type="scientific">Cuscuta campestris</name>
    <dbReference type="NCBI Taxonomy" id="132261"/>
    <lineage>
        <taxon>Eukaryota</taxon>
        <taxon>Viridiplantae</taxon>
        <taxon>Streptophyta</taxon>
        <taxon>Embryophyta</taxon>
        <taxon>Tracheophyta</taxon>
        <taxon>Spermatophyta</taxon>
        <taxon>Magnoliopsida</taxon>
        <taxon>eudicotyledons</taxon>
        <taxon>Gunneridae</taxon>
        <taxon>Pentapetalae</taxon>
        <taxon>asterids</taxon>
        <taxon>lamiids</taxon>
        <taxon>Solanales</taxon>
        <taxon>Convolvulaceae</taxon>
        <taxon>Cuscuteae</taxon>
        <taxon>Cuscuta</taxon>
        <taxon>Cuscuta subgen. Grammica</taxon>
        <taxon>Cuscuta sect. Cleistogrammica</taxon>
    </lineage>
</organism>
<accession>A0A484KEE1</accession>
<evidence type="ECO:0000256" key="1">
    <source>
        <dbReference type="SAM" id="MobiDB-lite"/>
    </source>
</evidence>
<protein>
    <submittedName>
        <fullName evidence="2">Uncharacterized protein</fullName>
    </submittedName>
</protein>
<feature type="compositionally biased region" description="Basic and acidic residues" evidence="1">
    <location>
        <begin position="9"/>
        <end position="18"/>
    </location>
</feature>
<reference evidence="2 3" key="1">
    <citation type="submission" date="2018-04" db="EMBL/GenBank/DDBJ databases">
        <authorList>
            <person name="Vogel A."/>
        </authorList>
    </citation>
    <scope>NUCLEOTIDE SEQUENCE [LARGE SCALE GENOMIC DNA]</scope>
</reference>
<name>A0A484KEE1_9ASTE</name>
<evidence type="ECO:0000313" key="2">
    <source>
        <dbReference type="EMBL" id="VFQ61587.1"/>
    </source>
</evidence>
<dbReference type="AlphaFoldDB" id="A0A484KEE1"/>
<keyword evidence="3" id="KW-1185">Reference proteome</keyword>
<feature type="compositionally biased region" description="Polar residues" evidence="1">
    <location>
        <begin position="19"/>
        <end position="30"/>
    </location>
</feature>
<gene>
    <name evidence="2" type="ORF">CCAM_LOCUS3363</name>
</gene>
<dbReference type="EMBL" id="OOIL02000182">
    <property type="protein sequence ID" value="VFQ61587.1"/>
    <property type="molecule type" value="Genomic_DNA"/>
</dbReference>
<proteinExistence type="predicted"/>
<feature type="region of interest" description="Disordered" evidence="1">
    <location>
        <begin position="1"/>
        <end position="40"/>
    </location>
</feature>
<dbReference type="Proteomes" id="UP000595140">
    <property type="component" value="Unassembled WGS sequence"/>
</dbReference>
<sequence length="87" mass="10295">MSEGQSNLEENRELRSDGQESQDGFQSTESSRTDLRKPMGKRSLSWGHFTVYFTKDKKRRAQCTRHKMLILELIFHPKECMEIQVFL</sequence>